<evidence type="ECO:0000256" key="10">
    <source>
        <dbReference type="ARBA" id="ARBA00023170"/>
    </source>
</evidence>
<dbReference type="GeneID" id="106461145"/>
<gene>
    <name evidence="17" type="primary">LOC106461145</name>
</gene>
<dbReference type="InterPro" id="IPR002131">
    <property type="entry name" value="Gphrmn_rcpt_fam"/>
</dbReference>
<dbReference type="Proteomes" id="UP000694941">
    <property type="component" value="Unplaced"/>
</dbReference>
<dbReference type="CDD" id="cd15136">
    <property type="entry name" value="7tmA_Glyco_hormone_R"/>
    <property type="match status" value="1"/>
</dbReference>
<feature type="compositionally biased region" description="Low complexity" evidence="12">
    <location>
        <begin position="1062"/>
        <end position="1080"/>
    </location>
</feature>
<evidence type="ECO:0000256" key="9">
    <source>
        <dbReference type="ARBA" id="ARBA00023136"/>
    </source>
</evidence>
<evidence type="ECO:0000313" key="17">
    <source>
        <dbReference type="RefSeq" id="XP_022244000.1"/>
    </source>
</evidence>
<keyword evidence="14" id="KW-0732">Signal</keyword>
<feature type="transmembrane region" description="Helical" evidence="13">
    <location>
        <begin position="710"/>
        <end position="731"/>
    </location>
</feature>
<accession>A0ABM1SK44</accession>
<keyword evidence="4" id="KW-0433">Leucine-rich repeat</keyword>
<reference evidence="17" key="1">
    <citation type="submission" date="2025-08" db="UniProtKB">
        <authorList>
            <consortium name="RefSeq"/>
        </authorList>
    </citation>
    <scope>IDENTIFICATION</scope>
    <source>
        <tissue evidence="17">Muscle</tissue>
    </source>
</reference>
<dbReference type="RefSeq" id="XP_022244000.1">
    <property type="nucleotide sequence ID" value="XM_022388292.1"/>
</dbReference>
<keyword evidence="7 13" id="KW-1133">Transmembrane helix</keyword>
<organism evidence="16 17">
    <name type="scientific">Limulus polyphemus</name>
    <name type="common">Atlantic horseshoe crab</name>
    <dbReference type="NCBI Taxonomy" id="6850"/>
    <lineage>
        <taxon>Eukaryota</taxon>
        <taxon>Metazoa</taxon>
        <taxon>Ecdysozoa</taxon>
        <taxon>Arthropoda</taxon>
        <taxon>Chelicerata</taxon>
        <taxon>Merostomata</taxon>
        <taxon>Xiphosura</taxon>
        <taxon>Limulidae</taxon>
        <taxon>Limulus</taxon>
    </lineage>
</organism>
<keyword evidence="10" id="KW-0675">Receptor</keyword>
<dbReference type="InterPro" id="IPR001611">
    <property type="entry name" value="Leu-rich_rpt"/>
</dbReference>
<evidence type="ECO:0000313" key="16">
    <source>
        <dbReference type="Proteomes" id="UP000694941"/>
    </source>
</evidence>
<feature type="region of interest" description="Disordered" evidence="12">
    <location>
        <begin position="1034"/>
        <end position="1102"/>
    </location>
</feature>
<comment type="subcellular location">
    <subcellularLocation>
        <location evidence="1">Cell membrane</location>
        <topology evidence="1">Multi-pass membrane protein</topology>
    </subcellularLocation>
</comment>
<protein>
    <submittedName>
        <fullName evidence="17">Leucine-rich repeat-containing G-protein coupled receptor 5-like</fullName>
    </submittedName>
</protein>
<dbReference type="PROSITE" id="PS50262">
    <property type="entry name" value="G_PROTEIN_RECEP_F1_2"/>
    <property type="match status" value="1"/>
</dbReference>
<feature type="chain" id="PRO_5046925823" evidence="14">
    <location>
        <begin position="28"/>
        <end position="1488"/>
    </location>
</feature>
<dbReference type="SUPFAM" id="SSF81321">
    <property type="entry name" value="Family A G protein-coupled receptor-like"/>
    <property type="match status" value="1"/>
</dbReference>
<keyword evidence="3" id="KW-1003">Cell membrane</keyword>
<evidence type="ECO:0000259" key="15">
    <source>
        <dbReference type="PROSITE" id="PS50262"/>
    </source>
</evidence>
<dbReference type="PANTHER" id="PTHR24372:SF82">
    <property type="entry name" value="RICKETS"/>
    <property type="match status" value="1"/>
</dbReference>
<dbReference type="PRINTS" id="PR00237">
    <property type="entry name" value="GPCRRHODOPSN"/>
</dbReference>
<keyword evidence="9 13" id="KW-0472">Membrane</keyword>
<evidence type="ECO:0000256" key="1">
    <source>
        <dbReference type="ARBA" id="ARBA00004651"/>
    </source>
</evidence>
<dbReference type="Gene3D" id="1.20.1070.10">
    <property type="entry name" value="Rhodopsin 7-helix transmembrane proteins"/>
    <property type="match status" value="1"/>
</dbReference>
<dbReference type="PANTHER" id="PTHR24372">
    <property type="entry name" value="GLYCOPROTEIN HORMONE RECEPTOR"/>
    <property type="match status" value="1"/>
</dbReference>
<evidence type="ECO:0000256" key="8">
    <source>
        <dbReference type="ARBA" id="ARBA00023040"/>
    </source>
</evidence>
<keyword evidence="8" id="KW-0297">G-protein coupled receptor</keyword>
<proteinExistence type="inferred from homology"/>
<feature type="transmembrane region" description="Helical" evidence="13">
    <location>
        <begin position="634"/>
        <end position="655"/>
    </location>
</feature>
<evidence type="ECO:0000256" key="2">
    <source>
        <dbReference type="ARBA" id="ARBA00010663"/>
    </source>
</evidence>
<evidence type="ECO:0000256" key="4">
    <source>
        <dbReference type="ARBA" id="ARBA00022614"/>
    </source>
</evidence>
<dbReference type="Pfam" id="PF00001">
    <property type="entry name" value="7tm_1"/>
    <property type="match status" value="1"/>
</dbReference>
<dbReference type="Gene3D" id="3.80.10.10">
    <property type="entry name" value="Ribonuclease Inhibitor"/>
    <property type="match status" value="3"/>
</dbReference>
<feature type="compositionally biased region" description="Polar residues" evidence="12">
    <location>
        <begin position="1047"/>
        <end position="1061"/>
    </location>
</feature>
<dbReference type="InterPro" id="IPR032675">
    <property type="entry name" value="LRR_dom_sf"/>
</dbReference>
<feature type="signal peptide" evidence="14">
    <location>
        <begin position="1"/>
        <end position="27"/>
    </location>
</feature>
<evidence type="ECO:0000256" key="7">
    <source>
        <dbReference type="ARBA" id="ARBA00022989"/>
    </source>
</evidence>
<dbReference type="Pfam" id="PF13855">
    <property type="entry name" value="LRR_8"/>
    <property type="match status" value="3"/>
</dbReference>
<evidence type="ECO:0000256" key="11">
    <source>
        <dbReference type="ARBA" id="ARBA00023224"/>
    </source>
</evidence>
<dbReference type="InterPro" id="IPR017452">
    <property type="entry name" value="GPCR_Rhodpsn_7TM"/>
</dbReference>
<feature type="domain" description="G-protein coupled receptors family 1 profile" evidence="15">
    <location>
        <begin position="645"/>
        <end position="891"/>
    </location>
</feature>
<feature type="compositionally biased region" description="Polar residues" evidence="12">
    <location>
        <begin position="1227"/>
        <end position="1250"/>
    </location>
</feature>
<dbReference type="InterPro" id="IPR000276">
    <property type="entry name" value="GPCR_Rhodpsn"/>
</dbReference>
<evidence type="ECO:0000256" key="6">
    <source>
        <dbReference type="ARBA" id="ARBA00022737"/>
    </source>
</evidence>
<keyword evidence="5 13" id="KW-0812">Transmembrane</keyword>
<evidence type="ECO:0000256" key="3">
    <source>
        <dbReference type="ARBA" id="ARBA00022475"/>
    </source>
</evidence>
<keyword evidence="11" id="KW-0807">Transducer</keyword>
<feature type="transmembrane region" description="Helical" evidence="13">
    <location>
        <begin position="794"/>
        <end position="818"/>
    </location>
</feature>
<keyword evidence="16" id="KW-1185">Reference proteome</keyword>
<evidence type="ECO:0000256" key="13">
    <source>
        <dbReference type="SAM" id="Phobius"/>
    </source>
</evidence>
<feature type="transmembrane region" description="Helical" evidence="13">
    <location>
        <begin position="839"/>
        <end position="862"/>
    </location>
</feature>
<dbReference type="InterPro" id="IPR003591">
    <property type="entry name" value="Leu-rich_rpt_typical-subtyp"/>
</dbReference>
<dbReference type="PRINTS" id="PR00373">
    <property type="entry name" value="GLYCHORMONER"/>
</dbReference>
<dbReference type="SUPFAM" id="SSF52058">
    <property type="entry name" value="L domain-like"/>
    <property type="match status" value="2"/>
</dbReference>
<dbReference type="SMART" id="SM00369">
    <property type="entry name" value="LRR_TYP"/>
    <property type="match status" value="15"/>
</dbReference>
<feature type="compositionally biased region" description="Basic and acidic residues" evidence="12">
    <location>
        <begin position="1211"/>
        <end position="1224"/>
    </location>
</feature>
<evidence type="ECO:0000256" key="12">
    <source>
        <dbReference type="SAM" id="MobiDB-lite"/>
    </source>
</evidence>
<feature type="transmembrane region" description="Helical" evidence="13">
    <location>
        <begin position="667"/>
        <end position="690"/>
    </location>
</feature>
<evidence type="ECO:0000256" key="5">
    <source>
        <dbReference type="ARBA" id="ARBA00022692"/>
    </source>
</evidence>
<keyword evidence="6" id="KW-0677">Repeat</keyword>
<feature type="region of interest" description="Disordered" evidence="12">
    <location>
        <begin position="1211"/>
        <end position="1259"/>
    </location>
</feature>
<name>A0ABM1SK44_LIMPO</name>
<sequence length="1488" mass="168236">MPFFNPSELISNYFINVTLILFTVALSSETNLTLTVEGGVFCPSKCICVKPAKLLIVDCSNLKLPSLPLITNPDVITLDLSSNYISELPNFAFRHLPLLEDLNLQSNILKYLPSNVFNGLFHLKVLSLQNNKFEKVPEEALREVPSLEILYSNGNKILHIPEGSLSNLKNLQRLWLDGNLLTEIPVAALAKVPQLQALNLAANKIQTVPNYAFENLTDLVVLILQKNDINVIEEKAFQGLYSLKVLEINSNKLEKLPVAIKSLPRLRELTFADNKISYLPEESFKHNPQLTLLEMGQNPIVDVERCAFSNLPDLKELILREAQKLKEFPDLAGTTALEHLRLDRSLLDFVPHKFCAQTPHLKSLILKSNRLSKLPVLLNCTELRLIDLSYNNIVNLRESAFRGQKKLIDLFLGDNLIERITKNAFVGLDNLHVLDLKNNRITHIDRDAFLPVSKLRDLNLGNNHFSTLPTKGLHNLRQLKTFNNPNLKDFPSPDSFPWIHTLALSYSYHCCVFLAKVHKTTPSPASLQETIVWLSKDEVDMSIWNINITDVWPDYNNLSSKFEEFADELWKTGGRDYSVPNNIAQYAEEYFEDYKSVYNSEESVLSNYPIQCIPKPDPFMPCEDLFDWWTLRCGVWIVFLLAMLGNGVVVIVLLFGRSKMDVPRFLVCNLAIADFFMGVYLGVLAVVDASTLGEFRVYAIAWQTSLGCQIAGFLGVLSTELSVYTLSVITLERNYAITHTMHLNKRLSLKHAGYIMICGWIFALIMALLPLFGVSDYRKFAVCLPFDTEPMVSLGYVVFLILINGVAFLILMGCYLKMYCAIRGSQAWNSNDSRIAKRMALLVFTDFICWSPIAFFSLTAVSGLNLISLEEAKVFTVFVLPLNSCANPFLYAIFTKQFKKDCVLICKRIEESRVTRGIGRCRHSSNFSNRLTPANTNSAVERKSAGSDLPPCYCGAHKVTDGARLLERRNQWKRLAVRYFMCHDQAEESESNDYTYAIAQIQKKIQYGTKRASSISSENFSSRSDSWRQGNIPLRLLERGGHPNITRKLSQDSNMSCSRQDSTSTSTFRMSRSSVSSDSSNPRPMLSTLRERPSPTEMGQPGRYLVSVREKPPINGEPSTRLMRGTVNISREKPRLCRQIAIDETCNQRQTAKGFDLRGIHKSTPFSTLRQDVLCPSCSRKDRSPPLTFKSKELEEKFNCFYNRLAETSHEDSSEISTYKDDHAIVSSDQSTGDQKVDSSNTNDTSVPDSSTHDEQSNNVTVQPQIAINQNLTNDKDQANEGGGVYQWLQENCSKNLRQRQGKLHVSTDSVYDPFHLNVSTDNVYNNKSQSMTSIRLNNNLSPSRKVASDNSLKKLSLKSLPALLRSLSSQNTRKIQKLNTKSHCQLRPSSTSNLPCSNSEIIIHQHSPGYSTEWKLSSPRELHRVARRLNWTPDVYDDCNEIKCEARDQSITQQTVSEVKVANSIFQPDNSRTLAVNEKILLSQHKE</sequence>
<dbReference type="SMART" id="SM00364">
    <property type="entry name" value="LRR_BAC"/>
    <property type="match status" value="10"/>
</dbReference>
<dbReference type="PROSITE" id="PS51450">
    <property type="entry name" value="LRR"/>
    <property type="match status" value="5"/>
</dbReference>
<feature type="transmembrane region" description="Helical" evidence="13">
    <location>
        <begin position="752"/>
        <end position="774"/>
    </location>
</feature>
<comment type="similarity">
    <text evidence="2">Belongs to the G-protein coupled receptor 1 family.</text>
</comment>
<evidence type="ECO:0000256" key="14">
    <source>
        <dbReference type="SAM" id="SignalP"/>
    </source>
</evidence>